<comment type="similarity">
    <text evidence="3">Belongs to the SDHAF2 family.</text>
</comment>
<dbReference type="GO" id="GO:0006099">
    <property type="term" value="P:tricarboxylic acid cycle"/>
    <property type="evidence" value="ECO:0007669"/>
    <property type="project" value="TreeGrafter"/>
</dbReference>
<evidence type="ECO:0000313" key="5">
    <source>
        <dbReference type="EMBL" id="KAE8268734.1"/>
    </source>
</evidence>
<evidence type="ECO:0000256" key="2">
    <source>
        <dbReference type="ARBA" id="ARBA00023186"/>
    </source>
</evidence>
<dbReference type="GO" id="GO:0005759">
    <property type="term" value="C:mitochondrial matrix"/>
    <property type="evidence" value="ECO:0007669"/>
    <property type="project" value="UniProtKB-SubCell"/>
</dbReference>
<feature type="compositionally biased region" description="Basic and acidic residues" evidence="4">
    <location>
        <begin position="133"/>
        <end position="145"/>
    </location>
</feature>
<name>A0A8X7NA22_9BASI</name>
<dbReference type="FunFam" id="1.10.150.250:FF:000004">
    <property type="entry name" value="Succinate dehydrogenase assembly factor 2, mitochondrial"/>
    <property type="match status" value="1"/>
</dbReference>
<reference evidence="5" key="1">
    <citation type="submission" date="2016-04" db="EMBL/GenBank/DDBJ databases">
        <authorList>
            <person name="Nguyen H.D."/>
            <person name="Samba Siva P."/>
            <person name="Cullis J."/>
            <person name="Levesque C.A."/>
            <person name="Hambleton S."/>
        </authorList>
    </citation>
    <scope>NUCLEOTIDE SEQUENCE</scope>
    <source>
        <strain evidence="5">DAOMC 236422</strain>
    </source>
</reference>
<feature type="compositionally biased region" description="Polar residues" evidence="4">
    <location>
        <begin position="1"/>
        <end position="10"/>
    </location>
</feature>
<accession>A0A8X7NA22</accession>
<dbReference type="PANTHER" id="PTHR12469:SF2">
    <property type="entry name" value="SUCCINATE DEHYDROGENASE ASSEMBLY FACTOR 2, MITOCHONDRIAL"/>
    <property type="match status" value="1"/>
</dbReference>
<evidence type="ECO:0000313" key="6">
    <source>
        <dbReference type="Proteomes" id="UP000078113"/>
    </source>
</evidence>
<dbReference type="EMBL" id="LWDG02000132">
    <property type="protein sequence ID" value="KAE8268734.1"/>
    <property type="molecule type" value="Genomic_DNA"/>
</dbReference>
<dbReference type="InterPro" id="IPR005631">
    <property type="entry name" value="SDH"/>
</dbReference>
<dbReference type="InterPro" id="IPR028882">
    <property type="entry name" value="SDHAF2"/>
</dbReference>
<evidence type="ECO:0000256" key="1">
    <source>
        <dbReference type="ARBA" id="ARBA00023128"/>
    </source>
</evidence>
<organism evidence="5 6">
    <name type="scientific">Tilletia walkeri</name>
    <dbReference type="NCBI Taxonomy" id="117179"/>
    <lineage>
        <taxon>Eukaryota</taxon>
        <taxon>Fungi</taxon>
        <taxon>Dikarya</taxon>
        <taxon>Basidiomycota</taxon>
        <taxon>Ustilaginomycotina</taxon>
        <taxon>Exobasidiomycetes</taxon>
        <taxon>Tilletiales</taxon>
        <taxon>Tilletiaceae</taxon>
        <taxon>Tilletia</taxon>
    </lineage>
</organism>
<protein>
    <recommendedName>
        <fullName evidence="3">Succinate dehydrogenase assembly factor 2, mitochondrial</fullName>
        <shortName evidence="3">SDH assembly factor 2</shortName>
        <shortName evidence="3">SDHAF2</shortName>
    </recommendedName>
</protein>
<dbReference type="Pfam" id="PF03937">
    <property type="entry name" value="Sdh5"/>
    <property type="match status" value="1"/>
</dbReference>
<dbReference type="InterPro" id="IPR036714">
    <property type="entry name" value="SDH_sf"/>
</dbReference>
<feature type="region of interest" description="Disordered" evidence="4">
    <location>
        <begin position="1"/>
        <end position="23"/>
    </location>
</feature>
<dbReference type="GO" id="GO:0034553">
    <property type="term" value="P:mitochondrial respiratory chain complex II assembly"/>
    <property type="evidence" value="ECO:0007669"/>
    <property type="project" value="TreeGrafter"/>
</dbReference>
<gene>
    <name evidence="5" type="ORF">A4X09_0g3618</name>
</gene>
<dbReference type="GO" id="GO:0006121">
    <property type="term" value="P:mitochondrial electron transport, succinate to ubiquinone"/>
    <property type="evidence" value="ECO:0007669"/>
    <property type="project" value="UniProtKB-UniRule"/>
</dbReference>
<keyword evidence="6" id="KW-1185">Reference proteome</keyword>
<comment type="function">
    <text evidence="3">Plays an essential role in the assembly of succinate dehydrogenase (SDH), an enzyme complex (also referred to as respiratory complex II) that is a component of both the tricarboxylic acid (TCA) cycle and the mitochondrial electron transport chain, and which couples the oxidation of succinate to fumarate with the reduction of ubiquinone (coenzyme Q) to ubiquinol. Required for flavinylation (covalent attachment of FAD) of the flavoprotein subunit of the SDH catalytic dimer.</text>
</comment>
<feature type="region of interest" description="Disordered" evidence="4">
    <location>
        <begin position="89"/>
        <end position="165"/>
    </location>
</feature>
<dbReference type="Proteomes" id="UP000078113">
    <property type="component" value="Unassembled WGS sequence"/>
</dbReference>
<feature type="region of interest" description="Disordered" evidence="4">
    <location>
        <begin position="187"/>
        <end position="296"/>
    </location>
</feature>
<reference evidence="5" key="2">
    <citation type="journal article" date="2019" name="IMA Fungus">
        <title>Genome sequencing and comparison of five Tilletia species to identify candidate genes for the detection of regulated species infecting wheat.</title>
        <authorList>
            <person name="Nguyen H.D.T."/>
            <person name="Sultana T."/>
            <person name="Kesanakurti P."/>
            <person name="Hambleton S."/>
        </authorList>
    </citation>
    <scope>NUCLEOTIDE SEQUENCE</scope>
    <source>
        <strain evidence="5">DAOMC 236422</strain>
    </source>
</reference>
<comment type="subunit">
    <text evidence="3">Interacts with the flavoprotein subunit within the SDH catalytic dimer.</text>
</comment>
<keyword evidence="1 3" id="KW-0496">Mitochondrion</keyword>
<evidence type="ECO:0000256" key="4">
    <source>
        <dbReference type="SAM" id="MobiDB-lite"/>
    </source>
</evidence>
<proteinExistence type="inferred from homology"/>
<evidence type="ECO:0000256" key="3">
    <source>
        <dbReference type="HAMAP-Rule" id="MF_03057"/>
    </source>
</evidence>
<feature type="compositionally biased region" description="Polar residues" evidence="4">
    <location>
        <begin position="152"/>
        <end position="165"/>
    </location>
</feature>
<dbReference type="PANTHER" id="PTHR12469">
    <property type="entry name" value="PROTEIN EMI5 HOMOLOG, MITOCHONDRIAL"/>
    <property type="match status" value="1"/>
</dbReference>
<comment type="subcellular location">
    <subcellularLocation>
        <location evidence="3">Mitochondrion matrix</location>
    </subcellularLocation>
</comment>
<comment type="caution">
    <text evidence="5">The sequence shown here is derived from an EMBL/GenBank/DDBJ whole genome shotgun (WGS) entry which is preliminary data.</text>
</comment>
<dbReference type="HAMAP" id="MF_03057">
    <property type="entry name" value="SDHAF2"/>
    <property type="match status" value="1"/>
</dbReference>
<dbReference type="AlphaFoldDB" id="A0A8X7NA22"/>
<feature type="compositionally biased region" description="Low complexity" evidence="4">
    <location>
        <begin position="214"/>
        <end position="234"/>
    </location>
</feature>
<feature type="compositionally biased region" description="Basic and acidic residues" evidence="4">
    <location>
        <begin position="106"/>
        <end position="119"/>
    </location>
</feature>
<sequence>MESASATSGPSLPEPPSRVFRSGEADLKGEAAAYLTFCEPTTTFYTLRTTTMLASTATRSTTTAAALLLSSQRSAASFAARRAFTASAAASSDPFDRPGPVPLPPKEQKEFEKLVREKANALQFKSAAQGNDESVHPDLRRKPAPDFEGEVNPQTGISRRPSSILSQLLRAPDTGFPGVQLRAFSTTAASFAESSDESRRGRLTSGAEGSKDQPPSISSDPFPLPFDPSLTSSSIEGSPPPVDLASSSQIDGLPTFTFPEHAEEFASSSNEEEGGAVNREIYSPMTRVPGRTPLTEDRERTIARLVYQVRKRGTLETDLLLSTFAKTELKGLSDDDLLEFDQLLDEPDWDIFYWSTDRKPVPERWAASFATEGRLGWRLRKHTRNEEKIPRRMPNLE</sequence>
<dbReference type="Gene3D" id="1.10.150.250">
    <property type="entry name" value="Flavinator of succinate dehydrogenase"/>
    <property type="match status" value="1"/>
</dbReference>
<keyword evidence="2 3" id="KW-0143">Chaperone</keyword>
<dbReference type="SUPFAM" id="SSF109910">
    <property type="entry name" value="YgfY-like"/>
    <property type="match status" value="1"/>
</dbReference>